<dbReference type="EMBL" id="FWEW01000043">
    <property type="protein sequence ID" value="SLM33502.1"/>
    <property type="molecule type" value="Genomic_DNA"/>
</dbReference>
<accession>A0A1W5CRS8</accession>
<evidence type="ECO:0000313" key="3">
    <source>
        <dbReference type="Proteomes" id="UP000192927"/>
    </source>
</evidence>
<dbReference type="Proteomes" id="UP000192927">
    <property type="component" value="Unassembled WGS sequence"/>
</dbReference>
<dbReference type="AlphaFoldDB" id="A0A1W5CRS8"/>
<reference evidence="3" key="1">
    <citation type="submission" date="2017-03" db="EMBL/GenBank/DDBJ databases">
        <authorList>
            <person name="Sharma R."/>
            <person name="Thines M."/>
        </authorList>
    </citation>
    <scope>NUCLEOTIDE SEQUENCE [LARGE SCALE GENOMIC DNA]</scope>
</reference>
<organism evidence="2 3">
    <name type="scientific">Lasallia pustulata</name>
    <dbReference type="NCBI Taxonomy" id="136370"/>
    <lineage>
        <taxon>Eukaryota</taxon>
        <taxon>Fungi</taxon>
        <taxon>Dikarya</taxon>
        <taxon>Ascomycota</taxon>
        <taxon>Pezizomycotina</taxon>
        <taxon>Lecanoromycetes</taxon>
        <taxon>OSLEUM clade</taxon>
        <taxon>Umbilicariomycetidae</taxon>
        <taxon>Umbilicariales</taxon>
        <taxon>Umbilicariaceae</taxon>
        <taxon>Lasallia</taxon>
    </lineage>
</organism>
<sequence length="65" mass="6975">MRAIGVMPSEDHNGSSRNTPVPEFAASTRDYRITERPLGTKRKLKVIILGAGVSGISFSSALRSS</sequence>
<feature type="region of interest" description="Disordered" evidence="1">
    <location>
        <begin position="1"/>
        <end position="28"/>
    </location>
</feature>
<evidence type="ECO:0000313" key="2">
    <source>
        <dbReference type="EMBL" id="SLM33502.1"/>
    </source>
</evidence>
<keyword evidence="3" id="KW-1185">Reference proteome</keyword>
<name>A0A1W5CRS8_9LECA</name>
<protein>
    <submittedName>
        <fullName evidence="2">Uncharacterized protein</fullName>
    </submittedName>
</protein>
<proteinExistence type="predicted"/>
<evidence type="ECO:0000256" key="1">
    <source>
        <dbReference type="SAM" id="MobiDB-lite"/>
    </source>
</evidence>